<dbReference type="Proteomes" id="UP000559010">
    <property type="component" value="Unassembled WGS sequence"/>
</dbReference>
<dbReference type="GO" id="GO:0098797">
    <property type="term" value="C:plasma membrane protein complex"/>
    <property type="evidence" value="ECO:0007669"/>
    <property type="project" value="TreeGrafter"/>
</dbReference>
<comment type="caution">
    <text evidence="10">The sequence shown here is derived from an EMBL/GenBank/DDBJ whole genome shotgun (WGS) entry which is preliminary data.</text>
</comment>
<evidence type="ECO:0000256" key="5">
    <source>
        <dbReference type="ARBA" id="ARBA00022989"/>
    </source>
</evidence>
<reference evidence="10 11" key="1">
    <citation type="submission" date="2020-04" db="EMBL/GenBank/DDBJ databases">
        <title>Flammeovirgaceae bacterium KN852 isolated from deep sea.</title>
        <authorList>
            <person name="Zhang D.-C."/>
        </authorList>
    </citation>
    <scope>NUCLEOTIDE SEQUENCE [LARGE SCALE GENOMIC DNA]</scope>
    <source>
        <strain evidence="10 11">KN852</strain>
    </source>
</reference>
<gene>
    <name evidence="10" type="ORF">HH304_17595</name>
</gene>
<feature type="transmembrane region" description="Helical" evidence="7">
    <location>
        <begin position="372"/>
        <end position="395"/>
    </location>
</feature>
<evidence type="ECO:0000259" key="8">
    <source>
        <dbReference type="Pfam" id="PF02687"/>
    </source>
</evidence>
<feature type="transmembrane region" description="Helical" evidence="7">
    <location>
        <begin position="273"/>
        <end position="297"/>
    </location>
</feature>
<feature type="domain" description="MacB-like periplasmic core" evidence="9">
    <location>
        <begin position="31"/>
        <end position="243"/>
    </location>
</feature>
<sequence>MPFNVAYFIAQKTSQTENGTFSSTATKVASISVAIGIAILIISFAILGGFQKTIKNKAYSLSGHVVVSRFSLNNSVELPPIPGENEFIKNYKSYDGIDHLQKFALKGGILKTEEEVQGIVLKGVDDNYDWNRFKVNMIAGEAPDYSGEEDSKEVVISKRLLDLMKLSLNDTVMVFFIQDPVRFRKLIIKGVYETGLEDFDDKVVLGDLALVQNLNNWTAGQIGGYEIFLNDLENIDQIQATINDNTPAGQYADKTSDKYRQIFDWMGLIDMNVWILLVITLFVAGVNMIAPSLLLMMERTQMIGMLKALGARQRLIIRIFTIRLLKIVVKGLVIGNLIALGLCYLQYEFKLIPLDPVNYYMSYVPIDWNWKAFILVNLLTFVLIGIIILLPAYIISRVKPVNAIRFD</sequence>
<evidence type="ECO:0000256" key="3">
    <source>
        <dbReference type="ARBA" id="ARBA00022475"/>
    </source>
</evidence>
<keyword evidence="11" id="KW-1185">Reference proteome</keyword>
<evidence type="ECO:0000256" key="4">
    <source>
        <dbReference type="ARBA" id="ARBA00022692"/>
    </source>
</evidence>
<evidence type="ECO:0000256" key="7">
    <source>
        <dbReference type="SAM" id="Phobius"/>
    </source>
</evidence>
<dbReference type="PANTHER" id="PTHR30489">
    <property type="entry name" value="LIPOPROTEIN-RELEASING SYSTEM TRANSMEMBRANE PROTEIN LOLE"/>
    <property type="match status" value="1"/>
</dbReference>
<dbReference type="PANTHER" id="PTHR30489:SF0">
    <property type="entry name" value="LIPOPROTEIN-RELEASING SYSTEM TRANSMEMBRANE PROTEIN LOLE"/>
    <property type="match status" value="1"/>
</dbReference>
<keyword evidence="3" id="KW-1003">Cell membrane</keyword>
<evidence type="ECO:0000256" key="1">
    <source>
        <dbReference type="ARBA" id="ARBA00004651"/>
    </source>
</evidence>
<proteinExistence type="inferred from homology"/>
<evidence type="ECO:0000256" key="6">
    <source>
        <dbReference type="ARBA" id="ARBA00023136"/>
    </source>
</evidence>
<dbReference type="InterPro" id="IPR003838">
    <property type="entry name" value="ABC3_permease_C"/>
</dbReference>
<keyword evidence="5 7" id="KW-1133">Transmembrane helix</keyword>
<dbReference type="InterPro" id="IPR051447">
    <property type="entry name" value="Lipoprotein-release_system"/>
</dbReference>
<dbReference type="EMBL" id="JABBNU010000011">
    <property type="protein sequence ID" value="NMM50227.1"/>
    <property type="molecule type" value="Genomic_DNA"/>
</dbReference>
<comment type="similarity">
    <text evidence="2">Belongs to the ABC-4 integral membrane protein family. LolC/E subfamily.</text>
</comment>
<feature type="domain" description="ABC3 transporter permease C-terminal" evidence="8">
    <location>
        <begin position="275"/>
        <end position="400"/>
    </location>
</feature>
<dbReference type="Pfam" id="PF12704">
    <property type="entry name" value="MacB_PCD"/>
    <property type="match status" value="1"/>
</dbReference>
<dbReference type="GO" id="GO:0044874">
    <property type="term" value="P:lipoprotein localization to outer membrane"/>
    <property type="evidence" value="ECO:0007669"/>
    <property type="project" value="TreeGrafter"/>
</dbReference>
<dbReference type="Pfam" id="PF02687">
    <property type="entry name" value="FtsX"/>
    <property type="match status" value="1"/>
</dbReference>
<protein>
    <submittedName>
        <fullName evidence="10">ABC transporter permease</fullName>
    </submittedName>
</protein>
<feature type="transmembrane region" description="Helical" evidence="7">
    <location>
        <begin position="28"/>
        <end position="50"/>
    </location>
</feature>
<feature type="transmembrane region" description="Helical" evidence="7">
    <location>
        <begin position="327"/>
        <end position="347"/>
    </location>
</feature>
<organism evidence="10 11">
    <name type="scientific">Marinigracilibium pacificum</name>
    <dbReference type="NCBI Taxonomy" id="2729599"/>
    <lineage>
        <taxon>Bacteria</taxon>
        <taxon>Pseudomonadati</taxon>
        <taxon>Bacteroidota</taxon>
        <taxon>Cytophagia</taxon>
        <taxon>Cytophagales</taxon>
        <taxon>Flammeovirgaceae</taxon>
        <taxon>Marinigracilibium</taxon>
    </lineage>
</organism>
<evidence type="ECO:0000313" key="10">
    <source>
        <dbReference type="EMBL" id="NMM50227.1"/>
    </source>
</evidence>
<name>A0A848J0Y8_9BACT</name>
<comment type="subcellular location">
    <subcellularLocation>
        <location evidence="1">Cell membrane</location>
        <topology evidence="1">Multi-pass membrane protein</topology>
    </subcellularLocation>
</comment>
<keyword evidence="6 7" id="KW-0472">Membrane</keyword>
<dbReference type="InterPro" id="IPR025857">
    <property type="entry name" value="MacB_PCD"/>
</dbReference>
<evidence type="ECO:0000256" key="2">
    <source>
        <dbReference type="ARBA" id="ARBA00005236"/>
    </source>
</evidence>
<evidence type="ECO:0000313" key="11">
    <source>
        <dbReference type="Proteomes" id="UP000559010"/>
    </source>
</evidence>
<dbReference type="AlphaFoldDB" id="A0A848J0Y8"/>
<dbReference type="RefSeq" id="WP_169684587.1">
    <property type="nucleotide sequence ID" value="NZ_JABBNU010000011.1"/>
</dbReference>
<keyword evidence="4 7" id="KW-0812">Transmembrane</keyword>
<evidence type="ECO:0000259" key="9">
    <source>
        <dbReference type="Pfam" id="PF12704"/>
    </source>
</evidence>
<accession>A0A848J0Y8</accession>